<dbReference type="Pfam" id="PF00005">
    <property type="entry name" value="ABC_tran"/>
    <property type="match status" value="1"/>
</dbReference>
<dbReference type="Proteomes" id="UP001225134">
    <property type="component" value="Unassembled WGS sequence"/>
</dbReference>
<dbReference type="PROSITE" id="PS50893">
    <property type="entry name" value="ABC_TRANSPORTER_2"/>
    <property type="match status" value="1"/>
</dbReference>
<evidence type="ECO:0000313" key="6">
    <source>
        <dbReference type="Proteomes" id="UP001225134"/>
    </source>
</evidence>
<dbReference type="GO" id="GO:0005524">
    <property type="term" value="F:ATP binding"/>
    <property type="evidence" value="ECO:0007669"/>
    <property type="project" value="UniProtKB-KW"/>
</dbReference>
<keyword evidence="3 5" id="KW-0067">ATP-binding</keyword>
<dbReference type="SMART" id="SM00382">
    <property type="entry name" value="AAA"/>
    <property type="match status" value="1"/>
</dbReference>
<organism evidence="5 6">
    <name type="scientific">Sneathia sanguinegens</name>
    <dbReference type="NCBI Taxonomy" id="40543"/>
    <lineage>
        <taxon>Bacteria</taxon>
        <taxon>Fusobacteriati</taxon>
        <taxon>Fusobacteriota</taxon>
        <taxon>Fusobacteriia</taxon>
        <taxon>Fusobacteriales</taxon>
        <taxon>Leptotrichiaceae</taxon>
        <taxon>Sneathia</taxon>
    </lineage>
</organism>
<gene>
    <name evidence="5" type="ORF">QQA45_01230</name>
</gene>
<dbReference type="PANTHER" id="PTHR42781">
    <property type="entry name" value="SPERMIDINE/PUTRESCINE IMPORT ATP-BINDING PROTEIN POTA"/>
    <property type="match status" value="1"/>
</dbReference>
<name>A0ABT7HI09_9FUSO</name>
<sequence>MDLNFAVQDSDIFGIVGRSGSGKTTTLKLLQGLIKKDSGEIQIIGSSNLIFQEANLLNNLSIFDNVNLALKLKGIRDKERVEKILDFVGLKDFMRKFPSQLSGGQKQRVAIARALVTKPDILLCDEPTASLDMKTSFEILNLFKEIRKEYGTTIIIVSHDLEVIRYLCDKVAILEEGKIYEVLMVNNKERLIEDYISYVKKELV</sequence>
<accession>A0ABT7HI09</accession>
<dbReference type="InterPro" id="IPR050093">
    <property type="entry name" value="ABC_SmlMolc_Importer"/>
</dbReference>
<dbReference type="Gene3D" id="3.40.50.300">
    <property type="entry name" value="P-loop containing nucleotide triphosphate hydrolases"/>
    <property type="match status" value="1"/>
</dbReference>
<proteinExistence type="predicted"/>
<dbReference type="InterPro" id="IPR017871">
    <property type="entry name" value="ABC_transporter-like_CS"/>
</dbReference>
<evidence type="ECO:0000256" key="3">
    <source>
        <dbReference type="ARBA" id="ARBA00022840"/>
    </source>
</evidence>
<keyword evidence="1" id="KW-0813">Transport</keyword>
<keyword evidence="2" id="KW-0547">Nucleotide-binding</keyword>
<keyword evidence="6" id="KW-1185">Reference proteome</keyword>
<dbReference type="InterPro" id="IPR003593">
    <property type="entry name" value="AAA+_ATPase"/>
</dbReference>
<dbReference type="EMBL" id="JASSPP010000001">
    <property type="protein sequence ID" value="MDK9580146.1"/>
    <property type="molecule type" value="Genomic_DNA"/>
</dbReference>
<protein>
    <submittedName>
        <fullName evidence="5">ATP-binding cassette domain-containing protein</fullName>
    </submittedName>
</protein>
<dbReference type="PROSITE" id="PS00211">
    <property type="entry name" value="ABC_TRANSPORTER_1"/>
    <property type="match status" value="1"/>
</dbReference>
<feature type="domain" description="ABC transporter" evidence="4">
    <location>
        <begin position="1"/>
        <end position="201"/>
    </location>
</feature>
<dbReference type="InterPro" id="IPR027417">
    <property type="entry name" value="P-loop_NTPase"/>
</dbReference>
<evidence type="ECO:0000256" key="2">
    <source>
        <dbReference type="ARBA" id="ARBA00022741"/>
    </source>
</evidence>
<dbReference type="PANTHER" id="PTHR42781:SF9">
    <property type="entry name" value="AMINO ACID ABC TRANSPORTER, ATP-BINDING PROTEIN-RELATED"/>
    <property type="match status" value="1"/>
</dbReference>
<dbReference type="InterPro" id="IPR003439">
    <property type="entry name" value="ABC_transporter-like_ATP-bd"/>
</dbReference>
<evidence type="ECO:0000313" key="5">
    <source>
        <dbReference type="EMBL" id="MDK9580146.1"/>
    </source>
</evidence>
<evidence type="ECO:0000259" key="4">
    <source>
        <dbReference type="PROSITE" id="PS50893"/>
    </source>
</evidence>
<reference evidence="5 6" key="1">
    <citation type="submission" date="2023-06" db="EMBL/GenBank/DDBJ databases">
        <title>Antibody response to the Sneathia vaginalis cytopathogenic toxin A during pregnancy.</title>
        <authorList>
            <person name="Mccoy Z.T."/>
            <person name="Serrano M.G."/>
            <person name="Spaine K."/>
            <person name="Edwards D.J."/>
            <person name="Buck G.A."/>
            <person name="Jefferson K."/>
        </authorList>
    </citation>
    <scope>NUCLEOTIDE SEQUENCE [LARGE SCALE GENOMIC DNA]</scope>
    <source>
        <strain evidence="5 6">CCUG 42621</strain>
    </source>
</reference>
<evidence type="ECO:0000256" key="1">
    <source>
        <dbReference type="ARBA" id="ARBA00022448"/>
    </source>
</evidence>
<dbReference type="SUPFAM" id="SSF52540">
    <property type="entry name" value="P-loop containing nucleoside triphosphate hydrolases"/>
    <property type="match status" value="1"/>
</dbReference>
<dbReference type="RefSeq" id="WP_285152597.1">
    <property type="nucleotide sequence ID" value="NZ_JASSPP010000001.1"/>
</dbReference>
<comment type="caution">
    <text evidence="5">The sequence shown here is derived from an EMBL/GenBank/DDBJ whole genome shotgun (WGS) entry which is preliminary data.</text>
</comment>